<proteinExistence type="predicted"/>
<accession>A0A7C3KHV1</accession>
<organism evidence="1">
    <name type="scientific">Oscillatoriales cyanobacterium SpSt-418</name>
    <dbReference type="NCBI Taxonomy" id="2282169"/>
    <lineage>
        <taxon>Bacteria</taxon>
        <taxon>Bacillati</taxon>
        <taxon>Cyanobacteriota</taxon>
        <taxon>Cyanophyceae</taxon>
        <taxon>Oscillatoriophycideae</taxon>
        <taxon>Oscillatoriales</taxon>
    </lineage>
</organism>
<gene>
    <name evidence="1" type="ORF">ENR64_24330</name>
</gene>
<dbReference type="InterPro" id="IPR023393">
    <property type="entry name" value="START-like_dom_sf"/>
</dbReference>
<dbReference type="AlphaFoldDB" id="A0A7C3KHV1"/>
<sequence length="147" mass="17534">MPSLYAEIEINASKQVVWETLIRKDHWKYWNTYLYDCDPRQLLRPGERVLLSLKRVPGEEETEFSPLVTIVEPEVCLKWATSIPGFKVEQVFELQAITRDRTYYVHRETFSGALTRVILPFIRRDEQQGIRRMTWELKQYVEGKKRG</sequence>
<dbReference type="Gene3D" id="3.30.530.20">
    <property type="match status" value="1"/>
</dbReference>
<dbReference type="PANTHER" id="PTHR36166:SF1">
    <property type="entry name" value="SRPBCC DOMAIN-CONTAINING PROTEIN"/>
    <property type="match status" value="1"/>
</dbReference>
<comment type="caution">
    <text evidence="1">The sequence shown here is derived from an EMBL/GenBank/DDBJ whole genome shotgun (WGS) entry which is preliminary data.</text>
</comment>
<name>A0A7C3KHV1_9CYAN</name>
<dbReference type="PANTHER" id="PTHR36166">
    <property type="entry name" value="CHROMOSOME 9, WHOLE GENOME SHOTGUN SEQUENCE"/>
    <property type="match status" value="1"/>
</dbReference>
<dbReference type="CDD" id="cd07822">
    <property type="entry name" value="SRPBCC_4"/>
    <property type="match status" value="1"/>
</dbReference>
<dbReference type="SUPFAM" id="SSF55961">
    <property type="entry name" value="Bet v1-like"/>
    <property type="match status" value="1"/>
</dbReference>
<evidence type="ECO:0000313" key="1">
    <source>
        <dbReference type="EMBL" id="HFN00824.1"/>
    </source>
</evidence>
<dbReference type="EMBL" id="DSRU01000344">
    <property type="protein sequence ID" value="HFN00824.1"/>
    <property type="molecule type" value="Genomic_DNA"/>
</dbReference>
<protein>
    <submittedName>
        <fullName evidence="1">SRPBCC domain-containing protein</fullName>
    </submittedName>
</protein>
<reference evidence="1" key="1">
    <citation type="journal article" date="2020" name="mSystems">
        <title>Genome- and Community-Level Interaction Insights into Carbon Utilization and Element Cycling Functions of Hydrothermarchaeota in Hydrothermal Sediment.</title>
        <authorList>
            <person name="Zhou Z."/>
            <person name="Liu Y."/>
            <person name="Xu W."/>
            <person name="Pan J."/>
            <person name="Luo Z.H."/>
            <person name="Li M."/>
        </authorList>
    </citation>
    <scope>NUCLEOTIDE SEQUENCE [LARGE SCALE GENOMIC DNA]</scope>
    <source>
        <strain evidence="1">SpSt-418</strain>
    </source>
</reference>